<dbReference type="OrthoDB" id="9939648at2"/>
<evidence type="ECO:0000313" key="2">
    <source>
        <dbReference type="EMBL" id="EIJ42979.1"/>
    </source>
</evidence>
<dbReference type="RefSeq" id="WP_002684497.1">
    <property type="nucleotide sequence ID" value="NZ_JH600070.1"/>
</dbReference>
<dbReference type="AlphaFoldDB" id="I3CH86"/>
<organism evidence="2 3">
    <name type="scientific">Beggiatoa alba B18LD</name>
    <dbReference type="NCBI Taxonomy" id="395493"/>
    <lineage>
        <taxon>Bacteria</taxon>
        <taxon>Pseudomonadati</taxon>
        <taxon>Pseudomonadota</taxon>
        <taxon>Gammaproteobacteria</taxon>
        <taxon>Thiotrichales</taxon>
        <taxon>Thiotrichaceae</taxon>
        <taxon>Beggiatoa</taxon>
    </lineage>
</organism>
<evidence type="ECO:0000313" key="3">
    <source>
        <dbReference type="Proteomes" id="UP000005744"/>
    </source>
</evidence>
<reference evidence="2 3" key="1">
    <citation type="submission" date="2011-11" db="EMBL/GenBank/DDBJ databases">
        <title>Improved High-Quality Draft sequence of Beggiatoa alba B18lD.</title>
        <authorList>
            <consortium name="US DOE Joint Genome Institute"/>
            <person name="Lucas S."/>
            <person name="Han J."/>
            <person name="Lapidus A."/>
            <person name="Cheng J.-F."/>
            <person name="Goodwin L."/>
            <person name="Pitluck S."/>
            <person name="Peters L."/>
            <person name="Mikhailova N."/>
            <person name="Held B."/>
            <person name="Detter J.C."/>
            <person name="Han C."/>
            <person name="Tapia R."/>
            <person name="Land M."/>
            <person name="Hauser L."/>
            <person name="Kyrpides N."/>
            <person name="Ivanova N."/>
            <person name="Pagani I."/>
            <person name="Samuel K."/>
            <person name="Teske A."/>
            <person name="Mueller J."/>
            <person name="Woyke T."/>
        </authorList>
    </citation>
    <scope>NUCLEOTIDE SEQUENCE [LARGE SCALE GENOMIC DNA]</scope>
    <source>
        <strain evidence="2 3">B18LD</strain>
    </source>
</reference>
<accession>I3CH86</accession>
<proteinExistence type="predicted"/>
<name>I3CH86_9GAMM</name>
<dbReference type="STRING" id="395493.BegalDRAFT_1104"/>
<sequence length="123" mass="13965">MLSVQHLHQRTSQWAKRLLAAVLPPAPPAPEITLPISSAEIIADHVQFETIKQAILSRHCLPIPQQLKLKYDLSYANAKNYLNQLVDLGFLIRDTNGRYLLNRDNPASQLGFNQLAQRLKQMN</sequence>
<gene>
    <name evidence="1" type="ORF">BegalDRAFT_1104</name>
    <name evidence="2" type="ORF">BegalDRAFT_2114</name>
</gene>
<evidence type="ECO:0000313" key="1">
    <source>
        <dbReference type="EMBL" id="EIJ42007.1"/>
    </source>
</evidence>
<dbReference type="Proteomes" id="UP000005744">
    <property type="component" value="Unassembled WGS sequence"/>
</dbReference>
<keyword evidence="3" id="KW-1185">Reference proteome</keyword>
<dbReference type="EMBL" id="JH600070">
    <property type="protein sequence ID" value="EIJ42007.1"/>
    <property type="molecule type" value="Genomic_DNA"/>
</dbReference>
<dbReference type="EMBL" id="JH600070">
    <property type="protein sequence ID" value="EIJ42979.1"/>
    <property type="molecule type" value="Genomic_DNA"/>
</dbReference>
<protein>
    <submittedName>
        <fullName evidence="2">Uncharacterized protein</fullName>
    </submittedName>
</protein>
<dbReference type="HOGENOM" id="CLU_2010792_0_0_6"/>